<reference evidence="1" key="1">
    <citation type="submission" date="2024-05" db="EMBL/GenBank/DDBJ databases">
        <title>Planctomycetes of the genus Singulisphaera possess chitinolytic capabilities.</title>
        <authorList>
            <person name="Ivanova A."/>
        </authorList>
    </citation>
    <scope>NUCLEOTIDE SEQUENCE</scope>
    <source>
        <strain evidence="1">Ch08T</strain>
    </source>
</reference>
<protein>
    <submittedName>
        <fullName evidence="1">Uncharacterized protein</fullName>
    </submittedName>
</protein>
<proteinExistence type="predicted"/>
<name>A0AAU7CPC3_9BACT</name>
<evidence type="ECO:0000313" key="1">
    <source>
        <dbReference type="EMBL" id="XBH07298.1"/>
    </source>
</evidence>
<accession>A0AAU7CPC3</accession>
<dbReference type="RefSeq" id="WP_406700138.1">
    <property type="nucleotide sequence ID" value="NZ_CP155447.1"/>
</dbReference>
<organism evidence="1">
    <name type="scientific">Singulisphaera sp. Ch08</name>
    <dbReference type="NCBI Taxonomy" id="3120278"/>
    <lineage>
        <taxon>Bacteria</taxon>
        <taxon>Pseudomonadati</taxon>
        <taxon>Planctomycetota</taxon>
        <taxon>Planctomycetia</taxon>
        <taxon>Isosphaerales</taxon>
        <taxon>Isosphaeraceae</taxon>
        <taxon>Singulisphaera</taxon>
    </lineage>
</organism>
<sequence length="268" mass="30376">MSDKEFPDRIALDMSFQELLFLYQSIGIVCNGDPHGVIKTSDVSFHDWLHMSREEGRAFRERLSALFSHQASPIPISTALYLWVELIARSEQRQGAIVLHGHDFRNALCMPWLDIPSNLYTVQPHGRELIRDVNVSNVRRYGSGWEWETTTPEKFPEPPFLLTDDETCRLVFNGPVLVTSTEKEPYDPAWQLYGVLSEQLIGPSWFGGLIFEDDEAEKHDLVRVGHLTAYTRGEMGPFSLDGELTNSNDRVFKARLSLPPSTGGPLAE</sequence>
<dbReference type="AlphaFoldDB" id="A0AAU7CPC3"/>
<dbReference type="EMBL" id="CP155447">
    <property type="protein sequence ID" value="XBH07298.1"/>
    <property type="molecule type" value="Genomic_DNA"/>
</dbReference>
<gene>
    <name evidence="1" type="ORF">V5E97_15015</name>
</gene>